<organism evidence="1 2">
    <name type="scientific">Pristionchus fissidentatus</name>
    <dbReference type="NCBI Taxonomy" id="1538716"/>
    <lineage>
        <taxon>Eukaryota</taxon>
        <taxon>Metazoa</taxon>
        <taxon>Ecdysozoa</taxon>
        <taxon>Nematoda</taxon>
        <taxon>Chromadorea</taxon>
        <taxon>Rhabditida</taxon>
        <taxon>Rhabditina</taxon>
        <taxon>Diplogasteromorpha</taxon>
        <taxon>Diplogasteroidea</taxon>
        <taxon>Neodiplogasteridae</taxon>
        <taxon>Pristionchus</taxon>
    </lineage>
</organism>
<dbReference type="EMBL" id="BTSY01000007">
    <property type="protein sequence ID" value="GMT35501.1"/>
    <property type="molecule type" value="Genomic_DNA"/>
</dbReference>
<evidence type="ECO:0008006" key="3">
    <source>
        <dbReference type="Google" id="ProtNLM"/>
    </source>
</evidence>
<dbReference type="Proteomes" id="UP001432322">
    <property type="component" value="Unassembled WGS sequence"/>
</dbReference>
<sequence>LDMIVTIKESMKHIINAEKWMDDETRKHAQLKLHEMLYYAGNRDWIENDHLLDEYHKELNISREDSFSKMYEQMYNWTNEIEFLQLLRK</sequence>
<proteinExistence type="predicted"/>
<dbReference type="InterPro" id="IPR024079">
    <property type="entry name" value="MetalloPept_cat_dom_sf"/>
</dbReference>
<protein>
    <recommendedName>
        <fullName evidence="3">Peptidase M13 N-terminal domain-containing protein</fullName>
    </recommendedName>
</protein>
<dbReference type="Gene3D" id="3.40.390.10">
    <property type="entry name" value="Collagenase (Catalytic Domain)"/>
    <property type="match status" value="1"/>
</dbReference>
<comment type="caution">
    <text evidence="1">The sequence shown here is derived from an EMBL/GenBank/DDBJ whole genome shotgun (WGS) entry which is preliminary data.</text>
</comment>
<dbReference type="GO" id="GO:0004222">
    <property type="term" value="F:metalloendopeptidase activity"/>
    <property type="evidence" value="ECO:0007669"/>
    <property type="project" value="InterPro"/>
</dbReference>
<evidence type="ECO:0000313" key="2">
    <source>
        <dbReference type="Proteomes" id="UP001432322"/>
    </source>
</evidence>
<dbReference type="InterPro" id="IPR000718">
    <property type="entry name" value="Peptidase_M13"/>
</dbReference>
<accession>A0AAV5WTZ5</accession>
<dbReference type="SUPFAM" id="SSF55486">
    <property type="entry name" value="Metalloproteases ('zincins'), catalytic domain"/>
    <property type="match status" value="1"/>
</dbReference>
<evidence type="ECO:0000313" key="1">
    <source>
        <dbReference type="EMBL" id="GMT35501.1"/>
    </source>
</evidence>
<dbReference type="AlphaFoldDB" id="A0AAV5WTZ5"/>
<name>A0AAV5WTZ5_9BILA</name>
<feature type="non-terminal residue" evidence="1">
    <location>
        <position position="1"/>
    </location>
</feature>
<reference evidence="1" key="1">
    <citation type="submission" date="2023-10" db="EMBL/GenBank/DDBJ databases">
        <title>Genome assembly of Pristionchus species.</title>
        <authorList>
            <person name="Yoshida K."/>
            <person name="Sommer R.J."/>
        </authorList>
    </citation>
    <scope>NUCLEOTIDE SEQUENCE</scope>
    <source>
        <strain evidence="1">RS5133</strain>
    </source>
</reference>
<dbReference type="GO" id="GO:0006508">
    <property type="term" value="P:proteolysis"/>
    <property type="evidence" value="ECO:0007669"/>
    <property type="project" value="InterPro"/>
</dbReference>
<dbReference type="InterPro" id="IPR042089">
    <property type="entry name" value="Peptidase_M13_dom_2"/>
</dbReference>
<feature type="non-terminal residue" evidence="1">
    <location>
        <position position="89"/>
    </location>
</feature>
<dbReference type="Gene3D" id="1.10.1380.10">
    <property type="entry name" value="Neutral endopeptidase , domain2"/>
    <property type="match status" value="1"/>
</dbReference>
<dbReference type="PROSITE" id="PS51885">
    <property type="entry name" value="NEPRILYSIN"/>
    <property type="match status" value="1"/>
</dbReference>
<keyword evidence="2" id="KW-1185">Reference proteome</keyword>
<gene>
    <name evidence="1" type="ORF">PFISCL1PPCAC_26798</name>
</gene>